<dbReference type="Pfam" id="PF03281">
    <property type="entry name" value="Mab-21"/>
    <property type="match status" value="1"/>
</dbReference>
<evidence type="ECO:0000256" key="4">
    <source>
        <dbReference type="ARBA" id="ARBA00022695"/>
    </source>
</evidence>
<dbReference type="InterPro" id="IPR024810">
    <property type="entry name" value="MAB21L/cGLR"/>
</dbReference>
<feature type="domain" description="Mab-21-like HhH/H2TH-like" evidence="10">
    <location>
        <begin position="276"/>
        <end position="368"/>
    </location>
</feature>
<comment type="similarity">
    <text evidence="2">Belongs to the mab-21 family.</text>
</comment>
<gene>
    <name evidence="12" type="primary">LOC100368911</name>
</gene>
<keyword evidence="6" id="KW-0547">Nucleotide-binding</keyword>
<feature type="domain" description="Mab-21-like nucleotidyltransferase" evidence="9">
    <location>
        <begin position="66"/>
        <end position="264"/>
    </location>
</feature>
<keyword evidence="7" id="KW-0067">ATP-binding</keyword>
<keyword evidence="4" id="KW-0548">Nucleotidyltransferase</keyword>
<accession>A0ABM0GZH1</accession>
<evidence type="ECO:0000256" key="2">
    <source>
        <dbReference type="ARBA" id="ARBA00008307"/>
    </source>
</evidence>
<keyword evidence="5" id="KW-0479">Metal-binding</keyword>
<dbReference type="Proteomes" id="UP000694865">
    <property type="component" value="Unplaced"/>
</dbReference>
<dbReference type="PANTHER" id="PTHR10656:SF42">
    <property type="entry name" value="CYCLIC GMP-AMP SYNTHASE-LIKE PROTEIN-RELATED"/>
    <property type="match status" value="1"/>
</dbReference>
<evidence type="ECO:0000256" key="3">
    <source>
        <dbReference type="ARBA" id="ARBA00022679"/>
    </source>
</evidence>
<reference evidence="12" key="1">
    <citation type="submission" date="2025-08" db="UniProtKB">
        <authorList>
            <consortium name="RefSeq"/>
        </authorList>
    </citation>
    <scope>IDENTIFICATION</scope>
    <source>
        <tissue evidence="12">Testes</tissue>
    </source>
</reference>
<keyword evidence="8" id="KW-0460">Magnesium</keyword>
<evidence type="ECO:0000256" key="7">
    <source>
        <dbReference type="ARBA" id="ARBA00022840"/>
    </source>
</evidence>
<proteinExistence type="inferred from homology"/>
<protein>
    <submittedName>
        <fullName evidence="12">Cyclic GMP-AMP synthase-like</fullName>
    </submittedName>
</protein>
<dbReference type="SMART" id="SM01265">
    <property type="entry name" value="Mab-21"/>
    <property type="match status" value="1"/>
</dbReference>
<dbReference type="RefSeq" id="XP_002740834.1">
    <property type="nucleotide sequence ID" value="XM_002740788.2"/>
</dbReference>
<evidence type="ECO:0000256" key="6">
    <source>
        <dbReference type="ARBA" id="ARBA00022741"/>
    </source>
</evidence>
<dbReference type="InterPro" id="IPR046906">
    <property type="entry name" value="Mab-21_HhH/H2TH-like"/>
</dbReference>
<evidence type="ECO:0000313" key="11">
    <source>
        <dbReference type="Proteomes" id="UP000694865"/>
    </source>
</evidence>
<dbReference type="InterPro" id="IPR046903">
    <property type="entry name" value="Mab-21-like_nuc_Trfase"/>
</dbReference>
<organism evidence="11 12">
    <name type="scientific">Saccoglossus kowalevskii</name>
    <name type="common">Acorn worm</name>
    <dbReference type="NCBI Taxonomy" id="10224"/>
    <lineage>
        <taxon>Eukaryota</taxon>
        <taxon>Metazoa</taxon>
        <taxon>Hemichordata</taxon>
        <taxon>Enteropneusta</taxon>
        <taxon>Harrimaniidae</taxon>
        <taxon>Saccoglossus</taxon>
    </lineage>
</organism>
<dbReference type="Gene3D" id="3.30.460.90">
    <property type="match status" value="1"/>
</dbReference>
<evidence type="ECO:0000256" key="8">
    <source>
        <dbReference type="ARBA" id="ARBA00022842"/>
    </source>
</evidence>
<comment type="cofactor">
    <cofactor evidence="1">
        <name>Mg(2+)</name>
        <dbReference type="ChEBI" id="CHEBI:18420"/>
    </cofactor>
</comment>
<dbReference type="GeneID" id="100368911"/>
<dbReference type="Pfam" id="PF20266">
    <property type="entry name" value="Mab-21_C"/>
    <property type="match status" value="1"/>
</dbReference>
<evidence type="ECO:0000256" key="5">
    <source>
        <dbReference type="ARBA" id="ARBA00022723"/>
    </source>
</evidence>
<name>A0ABM0GZH1_SACKO</name>
<dbReference type="Gene3D" id="1.10.1410.40">
    <property type="match status" value="1"/>
</dbReference>
<evidence type="ECO:0000256" key="1">
    <source>
        <dbReference type="ARBA" id="ARBA00001946"/>
    </source>
</evidence>
<sequence>MASSDTNQRLINALSKFTDVKIQTSRQESRQAISLCLENIVKPVLQRVAEYEPRFKAEPPIPTSTYFEGLRVSALNEFEFLVSLVNLLSFRGFDDVGKRDPKYGCYGYLVAKHSNFEIDDLVEKIPKRASPEGYTGLGVMSAKKVKEKFYKLVQTAVENLSLSPELNTKVYLQGSSDTIPVLKVQHGDRMYNIELVPCITLQSDWPPTAEGWGNETNAWLTAEEAKEVKKFGFQLLPTRCPLDADDGNLWRLSFCRGEKFLLKHSNIDSVNGNGRRKQCERILKTIREANREAFLPLVSYHIKTVFLHESMKFPDPSQWTKDKLGERFKGLLRSLIYALEKGQCPHFFVRGCNLFAYYSQADLSRVAVLLRDILGSVTNHPDACKYLE</sequence>
<dbReference type="PANTHER" id="PTHR10656">
    <property type="entry name" value="CELL FATE DETERMINING PROTEIN MAB21-RELATED"/>
    <property type="match status" value="1"/>
</dbReference>
<keyword evidence="11" id="KW-1185">Reference proteome</keyword>
<evidence type="ECO:0000313" key="12">
    <source>
        <dbReference type="RefSeq" id="XP_002740834.1"/>
    </source>
</evidence>
<evidence type="ECO:0000259" key="9">
    <source>
        <dbReference type="Pfam" id="PF03281"/>
    </source>
</evidence>
<evidence type="ECO:0000259" key="10">
    <source>
        <dbReference type="Pfam" id="PF20266"/>
    </source>
</evidence>
<keyword evidence="3" id="KW-0808">Transferase</keyword>